<evidence type="ECO:0000313" key="2">
    <source>
        <dbReference type="EMBL" id="KIY61292.1"/>
    </source>
</evidence>
<accession>A0A0D7ASV9</accession>
<sequence length="189" mass="20902">MERKTGQSLWPTCIGGASLRRMASHKAAVLLQTVCMGLQRLPWAGGTVVEERKKETGNGNIQINQTPYAGPKAVRRDNGGLFEERGRLISPQARDTLEEYLSDDETFSQEIRKRMGMVFGRDDAEGEDKEDEDGEDSDIPIAKLVADEFGIDIGDDGAGQAKYTAQRKVHDGEEGPAPLEEDIWAYDED</sequence>
<proteinExistence type="predicted"/>
<feature type="region of interest" description="Disordered" evidence="1">
    <location>
        <begin position="155"/>
        <end position="189"/>
    </location>
</feature>
<dbReference type="EMBL" id="KN880984">
    <property type="protein sequence ID" value="KIY61292.1"/>
    <property type="molecule type" value="Genomic_DNA"/>
</dbReference>
<protein>
    <submittedName>
        <fullName evidence="2">Uncharacterized protein</fullName>
    </submittedName>
</protein>
<gene>
    <name evidence="2" type="ORF">CYLTODRAFT_415537</name>
</gene>
<dbReference type="AlphaFoldDB" id="A0A0D7ASV9"/>
<feature type="non-terminal residue" evidence="2">
    <location>
        <position position="189"/>
    </location>
</feature>
<evidence type="ECO:0000256" key="1">
    <source>
        <dbReference type="SAM" id="MobiDB-lite"/>
    </source>
</evidence>
<organism evidence="2 3">
    <name type="scientific">Cylindrobasidium torrendii FP15055 ss-10</name>
    <dbReference type="NCBI Taxonomy" id="1314674"/>
    <lineage>
        <taxon>Eukaryota</taxon>
        <taxon>Fungi</taxon>
        <taxon>Dikarya</taxon>
        <taxon>Basidiomycota</taxon>
        <taxon>Agaricomycotina</taxon>
        <taxon>Agaricomycetes</taxon>
        <taxon>Agaricomycetidae</taxon>
        <taxon>Agaricales</taxon>
        <taxon>Marasmiineae</taxon>
        <taxon>Physalacriaceae</taxon>
        <taxon>Cylindrobasidium</taxon>
    </lineage>
</organism>
<reference evidence="2 3" key="1">
    <citation type="journal article" date="2015" name="Fungal Genet. Biol.">
        <title>Evolution of novel wood decay mechanisms in Agaricales revealed by the genome sequences of Fistulina hepatica and Cylindrobasidium torrendii.</title>
        <authorList>
            <person name="Floudas D."/>
            <person name="Held B.W."/>
            <person name="Riley R."/>
            <person name="Nagy L.G."/>
            <person name="Koehler G."/>
            <person name="Ransdell A.S."/>
            <person name="Younus H."/>
            <person name="Chow J."/>
            <person name="Chiniquy J."/>
            <person name="Lipzen A."/>
            <person name="Tritt A."/>
            <person name="Sun H."/>
            <person name="Haridas S."/>
            <person name="LaButti K."/>
            <person name="Ohm R.A."/>
            <person name="Kues U."/>
            <person name="Blanchette R.A."/>
            <person name="Grigoriev I.V."/>
            <person name="Minto R.E."/>
            <person name="Hibbett D.S."/>
        </authorList>
    </citation>
    <scope>NUCLEOTIDE SEQUENCE [LARGE SCALE GENOMIC DNA]</scope>
    <source>
        <strain evidence="2 3">FP15055 ss-10</strain>
    </source>
</reference>
<evidence type="ECO:0000313" key="3">
    <source>
        <dbReference type="Proteomes" id="UP000054007"/>
    </source>
</evidence>
<dbReference type="Proteomes" id="UP000054007">
    <property type="component" value="Unassembled WGS sequence"/>
</dbReference>
<name>A0A0D7ASV9_9AGAR</name>
<keyword evidence="3" id="KW-1185">Reference proteome</keyword>
<feature type="compositionally biased region" description="Acidic residues" evidence="1">
    <location>
        <begin position="179"/>
        <end position="189"/>
    </location>
</feature>